<keyword evidence="12" id="KW-1185">Reference proteome</keyword>
<dbReference type="InterPro" id="IPR005828">
    <property type="entry name" value="MFS_sugar_transport-like"/>
</dbReference>
<evidence type="ECO:0000256" key="6">
    <source>
        <dbReference type="ARBA" id="ARBA00023136"/>
    </source>
</evidence>
<dbReference type="OrthoDB" id="6133115at2759"/>
<evidence type="ECO:0000259" key="10">
    <source>
        <dbReference type="PROSITE" id="PS50850"/>
    </source>
</evidence>
<feature type="transmembrane region" description="Helical" evidence="9">
    <location>
        <begin position="222"/>
        <end position="243"/>
    </location>
</feature>
<evidence type="ECO:0000313" key="12">
    <source>
        <dbReference type="Proteomes" id="UP000193986"/>
    </source>
</evidence>
<evidence type="ECO:0000256" key="9">
    <source>
        <dbReference type="SAM" id="Phobius"/>
    </source>
</evidence>
<keyword evidence="5 9" id="KW-1133">Transmembrane helix</keyword>
<comment type="similarity">
    <text evidence="2 8">Belongs to the major facilitator superfamily. Sugar transporter (TC 2.A.1.1) family.</text>
</comment>
<protein>
    <submittedName>
        <fullName evidence="11">Putative MFS lactose permease</fullName>
    </submittedName>
</protein>
<dbReference type="InterPro" id="IPR050360">
    <property type="entry name" value="MFS_Sugar_Transporters"/>
</dbReference>
<feature type="transmembrane region" description="Helical" evidence="9">
    <location>
        <begin position="454"/>
        <end position="472"/>
    </location>
</feature>
<feature type="transmembrane region" description="Helical" evidence="9">
    <location>
        <begin position="316"/>
        <end position="338"/>
    </location>
</feature>
<evidence type="ECO:0000256" key="2">
    <source>
        <dbReference type="ARBA" id="ARBA00010992"/>
    </source>
</evidence>
<evidence type="ECO:0000256" key="5">
    <source>
        <dbReference type="ARBA" id="ARBA00022989"/>
    </source>
</evidence>
<dbReference type="Proteomes" id="UP000193986">
    <property type="component" value="Unassembled WGS sequence"/>
</dbReference>
<reference evidence="11 12" key="1">
    <citation type="submission" date="2016-07" db="EMBL/GenBank/DDBJ databases">
        <title>Pervasive Adenine N6-methylation of Active Genes in Fungi.</title>
        <authorList>
            <consortium name="DOE Joint Genome Institute"/>
            <person name="Mondo S.J."/>
            <person name="Dannebaum R.O."/>
            <person name="Kuo R.C."/>
            <person name="Labutti K."/>
            <person name="Haridas S."/>
            <person name="Kuo A."/>
            <person name="Salamov A."/>
            <person name="Ahrendt S.R."/>
            <person name="Lipzen A."/>
            <person name="Sullivan W."/>
            <person name="Andreopoulos W.B."/>
            <person name="Clum A."/>
            <person name="Lindquist E."/>
            <person name="Daum C."/>
            <person name="Ramamoorthy G.K."/>
            <person name="Gryganskyi A."/>
            <person name="Culley D."/>
            <person name="Magnuson J.K."/>
            <person name="James T.Y."/>
            <person name="O'Malley M.A."/>
            <person name="Stajich J.E."/>
            <person name="Spatafora J.W."/>
            <person name="Visel A."/>
            <person name="Grigoriev I.V."/>
        </authorList>
    </citation>
    <scope>NUCLEOTIDE SEQUENCE [LARGE SCALE GENOMIC DNA]</scope>
    <source>
        <strain evidence="11 12">68-887.2</strain>
    </source>
</reference>
<name>A0A1Y2BF25_9TREE</name>
<dbReference type="GO" id="GO:0016020">
    <property type="term" value="C:membrane"/>
    <property type="evidence" value="ECO:0007669"/>
    <property type="project" value="UniProtKB-SubCell"/>
</dbReference>
<dbReference type="Pfam" id="PF00083">
    <property type="entry name" value="Sugar_tr"/>
    <property type="match status" value="1"/>
</dbReference>
<dbReference type="PANTHER" id="PTHR48022:SF36">
    <property type="entry name" value="LACTOSE PERMEASE, PUTATIVE (AFU_ORTHOLOGUE AFUA_1G17310)-RELATED"/>
    <property type="match status" value="1"/>
</dbReference>
<feature type="transmembrane region" description="Helical" evidence="9">
    <location>
        <begin position="105"/>
        <end position="125"/>
    </location>
</feature>
<dbReference type="EMBL" id="MCFC01000007">
    <property type="protein sequence ID" value="ORY33140.1"/>
    <property type="molecule type" value="Genomic_DNA"/>
</dbReference>
<feature type="transmembrane region" description="Helical" evidence="9">
    <location>
        <begin position="414"/>
        <end position="433"/>
    </location>
</feature>
<dbReference type="SUPFAM" id="SSF103473">
    <property type="entry name" value="MFS general substrate transporter"/>
    <property type="match status" value="1"/>
</dbReference>
<comment type="catalytic activity">
    <reaction evidence="7">
        <text>myo-inositol(out) + H(+)(out) = myo-inositol(in) + H(+)(in)</text>
        <dbReference type="Rhea" id="RHEA:60364"/>
        <dbReference type="ChEBI" id="CHEBI:15378"/>
        <dbReference type="ChEBI" id="CHEBI:17268"/>
    </reaction>
</comment>
<dbReference type="PROSITE" id="PS50850">
    <property type="entry name" value="MFS"/>
    <property type="match status" value="1"/>
</dbReference>
<dbReference type="NCBIfam" id="TIGR00879">
    <property type="entry name" value="SP"/>
    <property type="match status" value="1"/>
</dbReference>
<feature type="transmembrane region" description="Helical" evidence="9">
    <location>
        <begin position="60"/>
        <end position="85"/>
    </location>
</feature>
<evidence type="ECO:0000256" key="7">
    <source>
        <dbReference type="ARBA" id="ARBA00049119"/>
    </source>
</evidence>
<dbReference type="Gene3D" id="1.20.1250.20">
    <property type="entry name" value="MFS general substrate transporter like domains"/>
    <property type="match status" value="1"/>
</dbReference>
<dbReference type="InterPro" id="IPR036259">
    <property type="entry name" value="MFS_trans_sf"/>
</dbReference>
<comment type="caution">
    <text evidence="11">The sequence shown here is derived from an EMBL/GenBank/DDBJ whole genome shotgun (WGS) entry which is preliminary data.</text>
</comment>
<feature type="transmembrane region" description="Helical" evidence="9">
    <location>
        <begin position="192"/>
        <end position="216"/>
    </location>
</feature>
<feature type="transmembrane region" description="Helical" evidence="9">
    <location>
        <begin position="350"/>
        <end position="367"/>
    </location>
</feature>
<comment type="subcellular location">
    <subcellularLocation>
        <location evidence="1">Membrane</location>
        <topology evidence="1">Multi-pass membrane protein</topology>
    </subcellularLocation>
</comment>
<evidence type="ECO:0000256" key="1">
    <source>
        <dbReference type="ARBA" id="ARBA00004141"/>
    </source>
</evidence>
<gene>
    <name evidence="11" type="ORF">BCR39DRAFT_521428</name>
</gene>
<evidence type="ECO:0000313" key="11">
    <source>
        <dbReference type="EMBL" id="ORY33140.1"/>
    </source>
</evidence>
<feature type="domain" description="Major facilitator superfamily (MFS) profile" evidence="10">
    <location>
        <begin position="63"/>
        <end position="507"/>
    </location>
</feature>
<proteinExistence type="inferred from homology"/>
<feature type="transmembrane region" description="Helical" evidence="9">
    <location>
        <begin position="379"/>
        <end position="402"/>
    </location>
</feature>
<organism evidence="11 12">
    <name type="scientific">Naematelia encephala</name>
    <dbReference type="NCBI Taxonomy" id="71784"/>
    <lineage>
        <taxon>Eukaryota</taxon>
        <taxon>Fungi</taxon>
        <taxon>Dikarya</taxon>
        <taxon>Basidiomycota</taxon>
        <taxon>Agaricomycotina</taxon>
        <taxon>Tremellomycetes</taxon>
        <taxon>Tremellales</taxon>
        <taxon>Naemateliaceae</taxon>
        <taxon>Naematelia</taxon>
    </lineage>
</organism>
<feature type="transmembrane region" description="Helical" evidence="9">
    <location>
        <begin position="132"/>
        <end position="152"/>
    </location>
</feature>
<dbReference type="GO" id="GO:0005351">
    <property type="term" value="F:carbohydrate:proton symporter activity"/>
    <property type="evidence" value="ECO:0007669"/>
    <property type="project" value="TreeGrafter"/>
</dbReference>
<dbReference type="PANTHER" id="PTHR48022">
    <property type="entry name" value="PLASTIDIC GLUCOSE TRANSPORTER 4"/>
    <property type="match status" value="1"/>
</dbReference>
<dbReference type="InterPro" id="IPR003663">
    <property type="entry name" value="Sugar/inositol_transpt"/>
</dbReference>
<dbReference type="InterPro" id="IPR020846">
    <property type="entry name" value="MFS_dom"/>
</dbReference>
<dbReference type="InParanoid" id="A0A1Y2BF25"/>
<evidence type="ECO:0000256" key="3">
    <source>
        <dbReference type="ARBA" id="ARBA00022448"/>
    </source>
</evidence>
<dbReference type="FunFam" id="1.20.1250.20:FF:000134">
    <property type="entry name" value="MFS sugar transporter protein"/>
    <property type="match status" value="1"/>
</dbReference>
<dbReference type="InterPro" id="IPR005829">
    <property type="entry name" value="Sugar_transporter_CS"/>
</dbReference>
<keyword evidence="4 9" id="KW-0812">Transmembrane</keyword>
<sequence>MTDRMGDEIEKLDVLHIESDESDLQLKAGAKDTKNVYNAELYAAIHEDPIAKWSKSSRKLYFAIFTSLLCIVVAGYDASLMTSLIAMESFQETFKTGPTGSTISLIFGIYTVGGAIAPPFAAVISDRYGRRIVMFVGAVIVIVGMLLTSTANTVAQMVVGRLLLGAGGAVSSVGSGAYCLEIAPPQWRGRFGGLYMLGWFVGSIPAAAVTFGTNYIRSNLSWRLPLILQAVAAGLICLFVWFIPESPRFYMANGREEEAAQFLVEYHGNNNPSSQLVALELSEMRDGISLDGIDKRWWDYRPLFSTHSGRWRMLQVIMMSIAGQFSGNGLGYFNTVIFENLGITSVPRQLGYNLLGSVLGSIVTVFVSSFNDRIPRRMILVGGTFYMACMLAINAGLSKVMADQLAANGTFSKSIAQGALAAYFLFLLGQCATNTPLQAIIPGEALENTTRAKGLALSGIIIAAFSFINQFAGPVALGNIGYKYIWVFVGWDLVETAGWYFFGVESQGRTLEQLEWIYNQPNPVKASLKVDRVVVATDGHVVDVLEKNDA</sequence>
<accession>A0A1Y2BF25</accession>
<dbReference type="PROSITE" id="PS00216">
    <property type="entry name" value="SUGAR_TRANSPORT_1"/>
    <property type="match status" value="1"/>
</dbReference>
<dbReference type="AlphaFoldDB" id="A0A1Y2BF25"/>
<keyword evidence="3 8" id="KW-0813">Transport</keyword>
<evidence type="ECO:0000256" key="8">
    <source>
        <dbReference type="RuleBase" id="RU003346"/>
    </source>
</evidence>
<keyword evidence="6 9" id="KW-0472">Membrane</keyword>
<evidence type="ECO:0000256" key="4">
    <source>
        <dbReference type="ARBA" id="ARBA00022692"/>
    </source>
</evidence>